<keyword evidence="2" id="KW-1133">Transmembrane helix</keyword>
<gene>
    <name evidence="3" type="ORF">RWH43_17105</name>
</gene>
<dbReference type="InterPro" id="IPR045782">
    <property type="entry name" value="TrbL_3"/>
</dbReference>
<dbReference type="Pfam" id="PF19590">
    <property type="entry name" value="TrbL_3"/>
    <property type="match status" value="1"/>
</dbReference>
<feature type="compositionally biased region" description="Gly residues" evidence="1">
    <location>
        <begin position="413"/>
        <end position="431"/>
    </location>
</feature>
<proteinExistence type="predicted"/>
<evidence type="ECO:0000313" key="4">
    <source>
        <dbReference type="Proteomes" id="UP001256673"/>
    </source>
</evidence>
<feature type="transmembrane region" description="Helical" evidence="2">
    <location>
        <begin position="84"/>
        <end position="105"/>
    </location>
</feature>
<evidence type="ECO:0000256" key="2">
    <source>
        <dbReference type="SAM" id="Phobius"/>
    </source>
</evidence>
<feature type="transmembrane region" description="Helical" evidence="2">
    <location>
        <begin position="117"/>
        <end position="139"/>
    </location>
</feature>
<protein>
    <recommendedName>
        <fullName evidence="5">Epstein-Barr nuclear antigen 1 (EBV nuclear antigen 1) (EBNA-1)</fullName>
    </recommendedName>
</protein>
<name>A0ABU3S0A2_9MICO</name>
<feature type="transmembrane region" description="Helical" evidence="2">
    <location>
        <begin position="192"/>
        <end position="215"/>
    </location>
</feature>
<dbReference type="EMBL" id="JAWDIU010000008">
    <property type="protein sequence ID" value="MDU0328480.1"/>
    <property type="molecule type" value="Genomic_DNA"/>
</dbReference>
<feature type="transmembrane region" description="Helical" evidence="2">
    <location>
        <begin position="377"/>
        <end position="397"/>
    </location>
</feature>
<feature type="compositionally biased region" description="Low complexity" evidence="1">
    <location>
        <begin position="445"/>
        <end position="454"/>
    </location>
</feature>
<feature type="transmembrane region" description="Helical" evidence="2">
    <location>
        <begin position="316"/>
        <end position="338"/>
    </location>
</feature>
<dbReference type="RefSeq" id="WP_316002075.1">
    <property type="nucleotide sequence ID" value="NZ_JAWDIU010000008.1"/>
</dbReference>
<reference evidence="3 4" key="1">
    <citation type="submission" date="2023-09" db="EMBL/GenBank/DDBJ databases">
        <title>Microbacterium fusihabitans sp. nov., Microbacterium phycihabitans sp. nov., and Microbacterium cervinum sp. nov., isolated from dried seaweeds of beach.</title>
        <authorList>
            <person name="Lee S.D."/>
        </authorList>
    </citation>
    <scope>NUCLEOTIDE SEQUENCE [LARGE SCALE GENOMIC DNA]</scope>
    <source>
        <strain evidence="3 4">KSW2-21</strain>
    </source>
</reference>
<feature type="transmembrane region" description="Helical" evidence="2">
    <location>
        <begin position="350"/>
        <end position="371"/>
    </location>
</feature>
<dbReference type="Proteomes" id="UP001256673">
    <property type="component" value="Unassembled WGS sequence"/>
</dbReference>
<keyword evidence="4" id="KW-1185">Reference proteome</keyword>
<keyword evidence="2" id="KW-0472">Membrane</keyword>
<keyword evidence="2" id="KW-0812">Transmembrane</keyword>
<sequence>MASSDCSLLDWQCNAGNWVESVLGDAIENLARAVIEAFGKAVASVGTLWVNVGTPNLTGTGGGSAITVGQAAPNSDGIVQVLGWVTWIAIVLAAISIILLGALVATRMRAGEGFRAVGPLGFVLSGIFLMSGATALVSGLLPRGPQGAGGAVLFLQSSLWWYMGAAAVVSVIIGGIRMGWEQRAEPGKETIESLLTLIVVAGSGVTLVGLLVSAFDSFSVWILNGSLSCDVGADSACFGENIVNLLALTSNPNAGGLGSLLIIILGIIAILATAAQIVLMIARGGMLVILTGILPLSASATNTEMGKNWFKKNVGWLVAFILYKPAAAIVYAAAFQLVGTNIFQDDGTGFIAVLTGLILMVLALFAMPALMRFVTPLVSSLSAGAGGALGAAAIMALPSGAAAAGRLATGSGGGSSSAGGPGATGGQGSTGASGPSGSNGGGGSAPQAAQASSAAGGGGGGTTGAAASSGAAGGGTGAAAASAGGGAAAGGSAAAGGGAAGGGAAGGAAVGSAGGPVGMAAGVAIGAAAQGAQAATGAAKNVGDQATGEGSGS</sequence>
<feature type="transmembrane region" description="Helical" evidence="2">
    <location>
        <begin position="159"/>
        <end position="180"/>
    </location>
</feature>
<organism evidence="3 4">
    <name type="scientific">Microbacterium algihabitans</name>
    <dbReference type="NCBI Taxonomy" id="3075992"/>
    <lineage>
        <taxon>Bacteria</taxon>
        <taxon>Bacillati</taxon>
        <taxon>Actinomycetota</taxon>
        <taxon>Actinomycetes</taxon>
        <taxon>Micrococcales</taxon>
        <taxon>Microbacteriaceae</taxon>
        <taxon>Microbacterium</taxon>
    </lineage>
</organism>
<evidence type="ECO:0008006" key="5">
    <source>
        <dbReference type="Google" id="ProtNLM"/>
    </source>
</evidence>
<accession>A0ABU3S0A2</accession>
<evidence type="ECO:0000256" key="1">
    <source>
        <dbReference type="SAM" id="MobiDB-lite"/>
    </source>
</evidence>
<feature type="region of interest" description="Disordered" evidence="1">
    <location>
        <begin position="413"/>
        <end position="471"/>
    </location>
</feature>
<evidence type="ECO:0000313" key="3">
    <source>
        <dbReference type="EMBL" id="MDU0328480.1"/>
    </source>
</evidence>
<comment type="caution">
    <text evidence="3">The sequence shown here is derived from an EMBL/GenBank/DDBJ whole genome shotgun (WGS) entry which is preliminary data.</text>
</comment>
<feature type="transmembrane region" description="Helical" evidence="2">
    <location>
        <begin position="254"/>
        <end position="272"/>
    </location>
</feature>